<comment type="caution">
    <text evidence="2">The sequence shown here is derived from an EMBL/GenBank/DDBJ whole genome shotgun (WGS) entry which is preliminary data.</text>
</comment>
<organism evidence="2 3">
    <name type="scientific">Bythopirellula polymerisocia</name>
    <dbReference type="NCBI Taxonomy" id="2528003"/>
    <lineage>
        <taxon>Bacteria</taxon>
        <taxon>Pseudomonadati</taxon>
        <taxon>Planctomycetota</taxon>
        <taxon>Planctomycetia</taxon>
        <taxon>Pirellulales</taxon>
        <taxon>Lacipirellulaceae</taxon>
        <taxon>Bythopirellula</taxon>
    </lineage>
</organism>
<reference evidence="2 3" key="1">
    <citation type="submission" date="2019-02" db="EMBL/GenBank/DDBJ databases">
        <title>Deep-cultivation of Planctomycetes and their phenomic and genomic characterization uncovers novel biology.</title>
        <authorList>
            <person name="Wiegand S."/>
            <person name="Jogler M."/>
            <person name="Boedeker C."/>
            <person name="Pinto D."/>
            <person name="Vollmers J."/>
            <person name="Rivas-Marin E."/>
            <person name="Kohn T."/>
            <person name="Peeters S.H."/>
            <person name="Heuer A."/>
            <person name="Rast P."/>
            <person name="Oberbeckmann S."/>
            <person name="Bunk B."/>
            <person name="Jeske O."/>
            <person name="Meyerdierks A."/>
            <person name="Storesund J.E."/>
            <person name="Kallscheuer N."/>
            <person name="Luecker S."/>
            <person name="Lage O.M."/>
            <person name="Pohl T."/>
            <person name="Merkel B.J."/>
            <person name="Hornburger P."/>
            <person name="Mueller R.-W."/>
            <person name="Bruemmer F."/>
            <person name="Labrenz M."/>
            <person name="Spormann A.M."/>
            <person name="Op Den Camp H."/>
            <person name="Overmann J."/>
            <person name="Amann R."/>
            <person name="Jetten M.S.M."/>
            <person name="Mascher T."/>
            <person name="Medema M.H."/>
            <person name="Devos D.P."/>
            <person name="Kaster A.-K."/>
            <person name="Ovreas L."/>
            <person name="Rohde M."/>
            <person name="Galperin M.Y."/>
            <person name="Jogler C."/>
        </authorList>
    </citation>
    <scope>NUCLEOTIDE SEQUENCE [LARGE SCALE GENOMIC DNA]</scope>
    <source>
        <strain evidence="2 3">Pla144</strain>
    </source>
</reference>
<dbReference type="RefSeq" id="WP_146450336.1">
    <property type="nucleotide sequence ID" value="NZ_SJPS01000002.1"/>
</dbReference>
<evidence type="ECO:0008006" key="4">
    <source>
        <dbReference type="Google" id="ProtNLM"/>
    </source>
</evidence>
<dbReference type="PROSITE" id="PS51257">
    <property type="entry name" value="PROKAR_LIPOPROTEIN"/>
    <property type="match status" value="1"/>
</dbReference>
<evidence type="ECO:0000313" key="2">
    <source>
        <dbReference type="EMBL" id="TWU28650.1"/>
    </source>
</evidence>
<dbReference type="EMBL" id="SJPS01000002">
    <property type="protein sequence ID" value="TWU28650.1"/>
    <property type="molecule type" value="Genomic_DNA"/>
</dbReference>
<dbReference type="AlphaFoldDB" id="A0A5C6CVN8"/>
<sequence precursor="true">MNIKLFKPVRVLMLLSLCFLSGCGSSQDADFVMASNDTNIKKLASAYQLYAFRSGYIGPKSMDDLKNFLKTNEKIAKNLELMGLDREKIDDYFISENDGQEFDFRWEIFINPDTERSKEPLVFEREGKDGIRLVMLSNRKILEVDNDKKYQDLLKGHVDRNEAKTDLEKAEEAAAL</sequence>
<proteinExistence type="predicted"/>
<keyword evidence="1" id="KW-0732">Signal</keyword>
<name>A0A5C6CVN8_9BACT</name>
<dbReference type="OrthoDB" id="9843648at2"/>
<keyword evidence="3" id="KW-1185">Reference proteome</keyword>
<evidence type="ECO:0000256" key="1">
    <source>
        <dbReference type="SAM" id="SignalP"/>
    </source>
</evidence>
<feature type="chain" id="PRO_5022849361" description="DUF3828 domain-containing protein" evidence="1">
    <location>
        <begin position="29"/>
        <end position="176"/>
    </location>
</feature>
<accession>A0A5C6CVN8</accession>
<protein>
    <recommendedName>
        <fullName evidence="4">DUF3828 domain-containing protein</fullName>
    </recommendedName>
</protein>
<evidence type="ECO:0000313" key="3">
    <source>
        <dbReference type="Proteomes" id="UP000318437"/>
    </source>
</evidence>
<gene>
    <name evidence="2" type="ORF">Pla144_19420</name>
</gene>
<dbReference type="Proteomes" id="UP000318437">
    <property type="component" value="Unassembled WGS sequence"/>
</dbReference>
<feature type="signal peptide" evidence="1">
    <location>
        <begin position="1"/>
        <end position="28"/>
    </location>
</feature>